<dbReference type="Pfam" id="PF13298">
    <property type="entry name" value="LigD_N"/>
    <property type="match status" value="1"/>
</dbReference>
<dbReference type="GO" id="GO:0003677">
    <property type="term" value="F:DNA binding"/>
    <property type="evidence" value="ECO:0007669"/>
    <property type="project" value="UniProtKB-KW"/>
</dbReference>
<dbReference type="RefSeq" id="WP_345676680.1">
    <property type="nucleotide sequence ID" value="NZ_BAABHS010000012.1"/>
</dbReference>
<gene>
    <name evidence="3" type="ORF">GCM10023205_37550</name>
</gene>
<evidence type="ECO:0000313" key="4">
    <source>
        <dbReference type="Proteomes" id="UP001500466"/>
    </source>
</evidence>
<accession>A0ABP9HDW9</accession>
<feature type="region of interest" description="Disordered" evidence="1">
    <location>
        <begin position="1"/>
        <end position="33"/>
    </location>
</feature>
<dbReference type="InterPro" id="IPR014144">
    <property type="entry name" value="LigD_PE_domain"/>
</dbReference>
<sequence>MAATDALGDYRRKRDFGRTTEPRGEPGAATDGEPVFVVQIHDATAMHFDFRLEVDGVLKSWAVPRGPSRDPHDKRLAVPTEDHPLEYREFEGVVDDGEYGAGVVIVWDEGTYRSLATDRHGREVPFADALADGHASFWLDGRKLRGGYALTRTRGGAGRREAWLLVKRADDRADDRGTPDPLRARSVRTGRTLRQVAAEDGGAADRVGRHGWRRGRPGRGSGGGRG</sequence>
<dbReference type="PANTHER" id="PTHR39465:SF1">
    <property type="entry name" value="DNA LIGASE D 3'-PHOSPHOESTERASE DOMAIN-CONTAINING PROTEIN"/>
    <property type="match status" value="1"/>
</dbReference>
<comment type="caution">
    <text evidence="3">The sequence shown here is derived from an EMBL/GenBank/DDBJ whole genome shotgun (WGS) entry which is preliminary data.</text>
</comment>
<feature type="domain" description="DNA ligase D 3'-phosphoesterase" evidence="2">
    <location>
        <begin position="39"/>
        <end position="152"/>
    </location>
</feature>
<dbReference type="EMBL" id="BAABHS010000012">
    <property type="protein sequence ID" value="GAA4968837.1"/>
    <property type="molecule type" value="Genomic_DNA"/>
</dbReference>
<organism evidence="3 4">
    <name type="scientific">Yinghuangia aomiensis</name>
    <dbReference type="NCBI Taxonomy" id="676205"/>
    <lineage>
        <taxon>Bacteria</taxon>
        <taxon>Bacillati</taxon>
        <taxon>Actinomycetota</taxon>
        <taxon>Actinomycetes</taxon>
        <taxon>Kitasatosporales</taxon>
        <taxon>Streptomycetaceae</taxon>
        <taxon>Yinghuangia</taxon>
    </lineage>
</organism>
<keyword evidence="4" id="KW-1185">Reference proteome</keyword>
<reference evidence="4" key="1">
    <citation type="journal article" date="2019" name="Int. J. Syst. Evol. Microbiol.">
        <title>The Global Catalogue of Microorganisms (GCM) 10K type strain sequencing project: providing services to taxonomists for standard genome sequencing and annotation.</title>
        <authorList>
            <consortium name="The Broad Institute Genomics Platform"/>
            <consortium name="The Broad Institute Genome Sequencing Center for Infectious Disease"/>
            <person name="Wu L."/>
            <person name="Ma J."/>
        </authorList>
    </citation>
    <scope>NUCLEOTIDE SEQUENCE [LARGE SCALE GENOMIC DNA]</scope>
    <source>
        <strain evidence="4">JCM 17986</strain>
    </source>
</reference>
<dbReference type="GO" id="GO:0016874">
    <property type="term" value="F:ligase activity"/>
    <property type="evidence" value="ECO:0007669"/>
    <property type="project" value="UniProtKB-KW"/>
</dbReference>
<protein>
    <submittedName>
        <fullName evidence="3">DNA polymerase ligase N-terminal domain-containing protein</fullName>
    </submittedName>
</protein>
<keyword evidence="3" id="KW-0238">DNA-binding</keyword>
<keyword evidence="3" id="KW-0436">Ligase</keyword>
<evidence type="ECO:0000259" key="2">
    <source>
        <dbReference type="Pfam" id="PF13298"/>
    </source>
</evidence>
<evidence type="ECO:0000313" key="3">
    <source>
        <dbReference type="EMBL" id="GAA4968837.1"/>
    </source>
</evidence>
<feature type="compositionally biased region" description="Basic and acidic residues" evidence="1">
    <location>
        <begin position="8"/>
        <end position="24"/>
    </location>
</feature>
<dbReference type="PANTHER" id="PTHR39465">
    <property type="entry name" value="DNA LIGASE D, 3'-PHOSPHOESTERASE DOMAIN"/>
    <property type="match status" value="1"/>
</dbReference>
<name>A0ABP9HDW9_9ACTN</name>
<dbReference type="NCBIfam" id="TIGR02777">
    <property type="entry name" value="LigD_PE_dom"/>
    <property type="match status" value="1"/>
</dbReference>
<feature type="region of interest" description="Disordered" evidence="1">
    <location>
        <begin position="171"/>
        <end position="226"/>
    </location>
</feature>
<dbReference type="Proteomes" id="UP001500466">
    <property type="component" value="Unassembled WGS sequence"/>
</dbReference>
<evidence type="ECO:0000256" key="1">
    <source>
        <dbReference type="SAM" id="MobiDB-lite"/>
    </source>
</evidence>
<proteinExistence type="predicted"/>